<proteinExistence type="inferred from homology"/>
<evidence type="ECO:0000256" key="3">
    <source>
        <dbReference type="ARBA" id="ARBA00022475"/>
    </source>
</evidence>
<name>A0A6N9Z2S8_9BIFI</name>
<feature type="transmembrane region" description="Helical" evidence="7">
    <location>
        <begin position="24"/>
        <end position="48"/>
    </location>
</feature>
<dbReference type="InterPro" id="IPR000515">
    <property type="entry name" value="MetI-like"/>
</dbReference>
<dbReference type="Gene3D" id="1.10.3720.10">
    <property type="entry name" value="MetI-like"/>
    <property type="match status" value="1"/>
</dbReference>
<evidence type="ECO:0000313" key="10">
    <source>
        <dbReference type="Proteomes" id="UP000469194"/>
    </source>
</evidence>
<dbReference type="PROSITE" id="PS50928">
    <property type="entry name" value="ABC_TM1"/>
    <property type="match status" value="1"/>
</dbReference>
<dbReference type="SUPFAM" id="SSF161098">
    <property type="entry name" value="MetI-like"/>
    <property type="match status" value="1"/>
</dbReference>
<keyword evidence="5 7" id="KW-1133">Transmembrane helix</keyword>
<feature type="domain" description="ABC transmembrane type-1" evidence="8">
    <location>
        <begin position="87"/>
        <end position="277"/>
    </location>
</feature>
<evidence type="ECO:0000256" key="4">
    <source>
        <dbReference type="ARBA" id="ARBA00022692"/>
    </source>
</evidence>
<dbReference type="GO" id="GO:0055085">
    <property type="term" value="P:transmembrane transport"/>
    <property type="evidence" value="ECO:0007669"/>
    <property type="project" value="InterPro"/>
</dbReference>
<comment type="caution">
    <text evidence="9">The sequence shown here is derived from an EMBL/GenBank/DDBJ whole genome shotgun (WGS) entry which is preliminary data.</text>
</comment>
<gene>
    <name evidence="9" type="ORF">GFD25_01880</name>
</gene>
<evidence type="ECO:0000313" key="9">
    <source>
        <dbReference type="EMBL" id="NEG88776.1"/>
    </source>
</evidence>
<feature type="transmembrane region" description="Helical" evidence="7">
    <location>
        <begin position="122"/>
        <end position="143"/>
    </location>
</feature>
<evidence type="ECO:0000256" key="2">
    <source>
        <dbReference type="ARBA" id="ARBA00022448"/>
    </source>
</evidence>
<dbReference type="PANTHER" id="PTHR43744">
    <property type="entry name" value="ABC TRANSPORTER PERMEASE PROTEIN MG189-RELATED-RELATED"/>
    <property type="match status" value="1"/>
</dbReference>
<keyword evidence="3" id="KW-1003">Cell membrane</keyword>
<evidence type="ECO:0000256" key="5">
    <source>
        <dbReference type="ARBA" id="ARBA00022989"/>
    </source>
</evidence>
<dbReference type="Proteomes" id="UP000469194">
    <property type="component" value="Unassembled WGS sequence"/>
</dbReference>
<dbReference type="Pfam" id="PF00528">
    <property type="entry name" value="BPD_transp_1"/>
    <property type="match status" value="1"/>
</dbReference>
<feature type="transmembrane region" description="Helical" evidence="7">
    <location>
        <begin position="155"/>
        <end position="177"/>
    </location>
</feature>
<dbReference type="InterPro" id="IPR035906">
    <property type="entry name" value="MetI-like_sf"/>
</dbReference>
<feature type="transmembrane region" description="Helical" evidence="7">
    <location>
        <begin position="87"/>
        <end position="110"/>
    </location>
</feature>
<comment type="subcellular location">
    <subcellularLocation>
        <location evidence="1 7">Cell membrane</location>
        <topology evidence="1 7">Multi-pass membrane protein</topology>
    </subcellularLocation>
</comment>
<evidence type="ECO:0000256" key="6">
    <source>
        <dbReference type="ARBA" id="ARBA00023136"/>
    </source>
</evidence>
<keyword evidence="2 7" id="KW-0813">Transport</keyword>
<accession>A0A6N9Z2S8</accession>
<sequence>MGTKASSVTAAAPKGMNFTTRKRIGSAVTSVVMILVALVCAVPLWYILINTFKTIPDMSANPLGLPREWTVKNYVGAFETVPVFRSLLNTLIVTFFAVVIQVLVGALAAYGMILRKSTFTAAVGAILMVAFVVPSQTTLIPLYRMEANAHLVNTLAGLVIIYLGGAVFCYFLIVGYMRSLPFELIEAARIDGAGPLRIFWSIVMPLIRPILTTVVVFQTMGTWNDFMNANVFLSSSELRTIVLQVYNAVGQFSTDWPSFMTITVLALLPVFVFFIFCQKWIVSGLVAGSVKG</sequence>
<reference evidence="9 10" key="1">
    <citation type="submission" date="2019-10" db="EMBL/GenBank/DDBJ databases">
        <title>Bifidobacterium from non-human primates.</title>
        <authorList>
            <person name="Modesto M."/>
        </authorList>
    </citation>
    <scope>NUCLEOTIDE SEQUENCE [LARGE SCALE GENOMIC DNA]</scope>
    <source>
        <strain evidence="9 10">TRE17</strain>
    </source>
</reference>
<dbReference type="RefSeq" id="WP_163229413.1">
    <property type="nucleotide sequence ID" value="NZ_WHZW01000003.1"/>
</dbReference>
<evidence type="ECO:0000256" key="1">
    <source>
        <dbReference type="ARBA" id="ARBA00004651"/>
    </source>
</evidence>
<keyword evidence="4 7" id="KW-0812">Transmembrane</keyword>
<organism evidence="9 10">
    <name type="scientific">Bifidobacterium aerophilum</name>
    <dbReference type="NCBI Taxonomy" id="1798155"/>
    <lineage>
        <taxon>Bacteria</taxon>
        <taxon>Bacillati</taxon>
        <taxon>Actinomycetota</taxon>
        <taxon>Actinomycetes</taxon>
        <taxon>Bifidobacteriales</taxon>
        <taxon>Bifidobacteriaceae</taxon>
        <taxon>Bifidobacterium</taxon>
    </lineage>
</organism>
<keyword evidence="10" id="KW-1185">Reference proteome</keyword>
<keyword evidence="6 7" id="KW-0472">Membrane</keyword>
<comment type="similarity">
    <text evidence="7">Belongs to the binding-protein-dependent transport system permease family.</text>
</comment>
<evidence type="ECO:0000259" key="8">
    <source>
        <dbReference type="PROSITE" id="PS50928"/>
    </source>
</evidence>
<dbReference type="EMBL" id="WHZW01000003">
    <property type="protein sequence ID" value="NEG88776.1"/>
    <property type="molecule type" value="Genomic_DNA"/>
</dbReference>
<evidence type="ECO:0000256" key="7">
    <source>
        <dbReference type="RuleBase" id="RU363032"/>
    </source>
</evidence>
<feature type="transmembrane region" description="Helical" evidence="7">
    <location>
        <begin position="198"/>
        <end position="217"/>
    </location>
</feature>
<dbReference type="CDD" id="cd06261">
    <property type="entry name" value="TM_PBP2"/>
    <property type="match status" value="1"/>
</dbReference>
<dbReference type="GO" id="GO:0005886">
    <property type="term" value="C:plasma membrane"/>
    <property type="evidence" value="ECO:0007669"/>
    <property type="project" value="UniProtKB-SubCell"/>
</dbReference>
<feature type="transmembrane region" description="Helical" evidence="7">
    <location>
        <begin position="256"/>
        <end position="276"/>
    </location>
</feature>
<dbReference type="PANTHER" id="PTHR43744:SF12">
    <property type="entry name" value="ABC TRANSPORTER PERMEASE PROTEIN MG189-RELATED"/>
    <property type="match status" value="1"/>
</dbReference>
<dbReference type="AlphaFoldDB" id="A0A6N9Z2S8"/>
<protein>
    <submittedName>
        <fullName evidence="9">ABC transporter permease subunit</fullName>
    </submittedName>
</protein>